<keyword evidence="7" id="KW-1185">Reference proteome</keyword>
<dbReference type="AlphaFoldDB" id="A0A034UZ40"/>
<dbReference type="Pfam" id="PF03517">
    <property type="entry name" value="Voldacs"/>
    <property type="match status" value="1"/>
</dbReference>
<name>A0A034UZ40_BACDO</name>
<protein>
    <submittedName>
        <fullName evidence="6 8">Methylosome subunit pICln</fullName>
    </submittedName>
</protein>
<evidence type="ECO:0000313" key="6">
    <source>
        <dbReference type="EMBL" id="JAC35549.1"/>
    </source>
</evidence>
<dbReference type="GeneID" id="105228175"/>
<evidence type="ECO:0000256" key="2">
    <source>
        <dbReference type="ARBA" id="ARBA00004496"/>
    </source>
</evidence>
<evidence type="ECO:0000256" key="5">
    <source>
        <dbReference type="SAM" id="MobiDB-lite"/>
    </source>
</evidence>
<dbReference type="OMA" id="CIWSCEE"/>
<evidence type="ECO:0000256" key="4">
    <source>
        <dbReference type="ARBA" id="ARBA00023242"/>
    </source>
</evidence>
<reference evidence="6" key="1">
    <citation type="journal article" date="2014" name="BMC Genomics">
        <title>Characterizing the developmental transcriptome of the oriental fruit fly, Bactrocera dorsalis (Diptera: Tephritidae) through comparative genomic analysis with Drosophila melanogaster utilizing modENCODE datasets.</title>
        <authorList>
            <person name="Geib S.M."/>
            <person name="Calla B."/>
            <person name="Hall B."/>
            <person name="Hou S."/>
            <person name="Manoukis N.C."/>
        </authorList>
    </citation>
    <scope>NUCLEOTIDE SEQUENCE</scope>
    <source>
        <strain evidence="6">Punador</strain>
    </source>
</reference>
<gene>
    <name evidence="6" type="primary">ICLN</name>
    <name evidence="8" type="synonym">LOC105228175</name>
</gene>
<reference evidence="8" key="2">
    <citation type="submission" date="2025-04" db="UniProtKB">
        <authorList>
            <consortium name="RefSeq"/>
        </authorList>
    </citation>
    <scope>IDENTIFICATION</scope>
    <source>
        <strain evidence="8">Punador</strain>
    </source>
</reference>
<dbReference type="InterPro" id="IPR039924">
    <property type="entry name" value="ICln/Lot5/Saf5"/>
</dbReference>
<dbReference type="Proteomes" id="UP001652620">
    <property type="component" value="Unplaced"/>
</dbReference>
<dbReference type="Gene3D" id="2.30.29.30">
    <property type="entry name" value="Pleckstrin-homology domain (PH domain)/Phosphotyrosine-binding domain (PTB)"/>
    <property type="match status" value="1"/>
</dbReference>
<feature type="compositionally biased region" description="Basic and acidic residues" evidence="5">
    <location>
        <begin position="227"/>
        <end position="236"/>
    </location>
</feature>
<feature type="region of interest" description="Disordered" evidence="5">
    <location>
        <begin position="176"/>
        <end position="236"/>
    </location>
</feature>
<comment type="subcellular location">
    <subcellularLocation>
        <location evidence="2">Cytoplasm</location>
    </subcellularLocation>
    <subcellularLocation>
        <location evidence="1">Nucleus</location>
    </subcellularLocation>
</comment>
<dbReference type="CTD" id="36997"/>
<dbReference type="EMBL" id="GAKP01023409">
    <property type="protein sequence ID" value="JAC35549.1"/>
    <property type="molecule type" value="Transcribed_RNA"/>
</dbReference>
<evidence type="ECO:0000256" key="1">
    <source>
        <dbReference type="ARBA" id="ARBA00004123"/>
    </source>
</evidence>
<organism evidence="6">
    <name type="scientific">Bactrocera dorsalis</name>
    <name type="common">Oriental fruit fly</name>
    <name type="synonym">Dacus dorsalis</name>
    <dbReference type="NCBI Taxonomy" id="27457"/>
    <lineage>
        <taxon>Eukaryota</taxon>
        <taxon>Metazoa</taxon>
        <taxon>Ecdysozoa</taxon>
        <taxon>Arthropoda</taxon>
        <taxon>Hexapoda</taxon>
        <taxon>Insecta</taxon>
        <taxon>Pterygota</taxon>
        <taxon>Neoptera</taxon>
        <taxon>Endopterygota</taxon>
        <taxon>Diptera</taxon>
        <taxon>Brachycera</taxon>
        <taxon>Muscomorpha</taxon>
        <taxon>Tephritoidea</taxon>
        <taxon>Tephritidae</taxon>
        <taxon>Bactrocera</taxon>
        <taxon>Bactrocera</taxon>
    </lineage>
</organism>
<keyword evidence="3" id="KW-0963">Cytoplasm</keyword>
<dbReference type="PANTHER" id="PTHR21399">
    <property type="entry name" value="CHLORIDE CONDUCTANCE REGULATORY PROTEIN ICLN"/>
    <property type="match status" value="1"/>
</dbReference>
<dbReference type="PANTHER" id="PTHR21399:SF0">
    <property type="entry name" value="METHYLOSOME SUBUNIT PICLN"/>
    <property type="match status" value="1"/>
</dbReference>
<sequence length="236" mass="26150">MALIAHINPPEDGLIYTANNTKLKIGEKIVGKGTLYISQNSLGWQAENMSEGISILWKQISVHGISSIPCKCIYFMLDHNLEWRGVYDKDTRASVRNINLNGNVDAAEVPHQINGEIIPMEQQLDDERNVDVDEGNVTDDEGDITDDNLTECWILPDDVNTVDIIFQAMTECQALHPDSDDSLSEESDFMDDDDDGNNLENVPALVGNGARDDAEDAQGGIRNLNLNDERFADADE</sequence>
<dbReference type="GO" id="GO:0005829">
    <property type="term" value="C:cytosol"/>
    <property type="evidence" value="ECO:0007669"/>
    <property type="project" value="TreeGrafter"/>
</dbReference>
<dbReference type="RefSeq" id="XP_011206180.1">
    <property type="nucleotide sequence ID" value="XM_011207878.3"/>
</dbReference>
<evidence type="ECO:0000313" key="8">
    <source>
        <dbReference type="RefSeq" id="XP_011206180.1"/>
    </source>
</evidence>
<evidence type="ECO:0000256" key="3">
    <source>
        <dbReference type="ARBA" id="ARBA00022490"/>
    </source>
</evidence>
<dbReference type="GO" id="GO:0045292">
    <property type="term" value="P:mRNA cis splicing, via spliceosome"/>
    <property type="evidence" value="ECO:0007669"/>
    <property type="project" value="TreeGrafter"/>
</dbReference>
<dbReference type="InterPro" id="IPR011993">
    <property type="entry name" value="PH-like_dom_sf"/>
</dbReference>
<accession>A0A034UZ40</accession>
<dbReference type="GO" id="GO:0000387">
    <property type="term" value="P:spliceosomal snRNP assembly"/>
    <property type="evidence" value="ECO:0007669"/>
    <property type="project" value="TreeGrafter"/>
</dbReference>
<dbReference type="GO" id="GO:0005681">
    <property type="term" value="C:spliceosomal complex"/>
    <property type="evidence" value="ECO:0007669"/>
    <property type="project" value="TreeGrafter"/>
</dbReference>
<dbReference type="KEGG" id="bdr:105228175"/>
<keyword evidence="4" id="KW-0539">Nucleus</keyword>
<proteinExistence type="predicted"/>
<evidence type="ECO:0000313" key="7">
    <source>
        <dbReference type="Proteomes" id="UP001652620"/>
    </source>
</evidence>
<dbReference type="GO" id="GO:0034715">
    <property type="term" value="C:pICln-Sm protein complex"/>
    <property type="evidence" value="ECO:0007669"/>
    <property type="project" value="TreeGrafter"/>
</dbReference>
<dbReference type="OrthoDB" id="19714at2759"/>
<feature type="compositionally biased region" description="Acidic residues" evidence="5">
    <location>
        <begin position="180"/>
        <end position="197"/>
    </location>
</feature>